<dbReference type="Proteomes" id="UP001055108">
    <property type="component" value="Unassembled WGS sequence"/>
</dbReference>
<accession>A0AA37HQY2</accession>
<name>A0AA37HQY2_9HYPH</name>
<reference evidence="1" key="2">
    <citation type="submission" date="2021-08" db="EMBL/GenBank/DDBJ databases">
        <authorList>
            <person name="Tani A."/>
            <person name="Ola A."/>
            <person name="Ogura Y."/>
            <person name="Katsura K."/>
            <person name="Hayashi T."/>
        </authorList>
    </citation>
    <scope>NUCLEOTIDE SEQUENCE</scope>
    <source>
        <strain evidence="1">NBRC 103626</strain>
    </source>
</reference>
<keyword evidence="2" id="KW-1185">Reference proteome</keyword>
<gene>
    <name evidence="1" type="ORF">NBEOAGPD_3423</name>
</gene>
<proteinExistence type="predicted"/>
<evidence type="ECO:0000313" key="1">
    <source>
        <dbReference type="EMBL" id="GJD80183.1"/>
    </source>
</evidence>
<protein>
    <submittedName>
        <fullName evidence="1">Uncharacterized protein</fullName>
    </submittedName>
</protein>
<comment type="caution">
    <text evidence="1">The sequence shown here is derived from an EMBL/GenBank/DDBJ whole genome shotgun (WGS) entry which is preliminary data.</text>
</comment>
<dbReference type="EMBL" id="BPQM01000084">
    <property type="protein sequence ID" value="GJD80183.1"/>
    <property type="molecule type" value="Genomic_DNA"/>
</dbReference>
<dbReference type="AlphaFoldDB" id="A0AA37HQY2"/>
<evidence type="ECO:0000313" key="2">
    <source>
        <dbReference type="Proteomes" id="UP001055108"/>
    </source>
</evidence>
<organism evidence="1 2">
    <name type="scientific">Methylobacterium gregans</name>
    <dbReference type="NCBI Taxonomy" id="374424"/>
    <lineage>
        <taxon>Bacteria</taxon>
        <taxon>Pseudomonadati</taxon>
        <taxon>Pseudomonadota</taxon>
        <taxon>Alphaproteobacteria</taxon>
        <taxon>Hyphomicrobiales</taxon>
        <taxon>Methylobacteriaceae</taxon>
        <taxon>Methylobacterium</taxon>
    </lineage>
</organism>
<reference evidence="1" key="1">
    <citation type="journal article" date="2016" name="Front. Microbiol.">
        <title>Genome Sequence of the Piezophilic, Mesophilic Sulfate-Reducing Bacterium Desulfovibrio indicus J2T.</title>
        <authorList>
            <person name="Cao J."/>
            <person name="Maignien L."/>
            <person name="Shao Z."/>
            <person name="Alain K."/>
            <person name="Jebbar M."/>
        </authorList>
    </citation>
    <scope>NUCLEOTIDE SEQUENCE</scope>
    <source>
        <strain evidence="1">NBRC 103626</strain>
    </source>
</reference>
<sequence>MKGSDTIMEEEQFRGDKKIDYTCTIISRPLPV</sequence>